<sequence length="103" mass="11838">MALTKEDLQAIADLMDSKIQASETRMLNRMDQVVRESEIRVINHVNAVVENTVQPSVKQIADGHKMLYEKMEREFGEVHEELDALNSTQAAQEFVLTRRLKQV</sequence>
<organism evidence="1 2">
    <name type="scientific">Ruthenibacterium lactatiformans</name>
    <dbReference type="NCBI Taxonomy" id="1550024"/>
    <lineage>
        <taxon>Bacteria</taxon>
        <taxon>Bacillati</taxon>
        <taxon>Bacillota</taxon>
        <taxon>Clostridia</taxon>
        <taxon>Eubacteriales</taxon>
        <taxon>Oscillospiraceae</taxon>
        <taxon>Ruthenibacterium</taxon>
    </lineage>
</organism>
<reference evidence="1" key="1">
    <citation type="submission" date="2015-02" db="EMBL/GenBank/DDBJ databases">
        <title>A novel member of the family Ruminococcaceae isolated from human feces.</title>
        <authorList>
            <person name="Shkoporov A.N."/>
            <person name="Chaplin A.V."/>
            <person name="Motuzova O.V."/>
            <person name="Kafarskaia L.I."/>
            <person name="Khokhlova E.V."/>
            <person name="Efimov B.A."/>
        </authorList>
    </citation>
    <scope>NUCLEOTIDE SEQUENCE [LARGE SCALE GENOMIC DNA]</scope>
    <source>
        <strain evidence="1">585-1</strain>
    </source>
</reference>
<proteinExistence type="predicted"/>
<comment type="caution">
    <text evidence="1">The sequence shown here is derived from an EMBL/GenBank/DDBJ whole genome shotgun (WGS) entry which is preliminary data.</text>
</comment>
<evidence type="ECO:0000313" key="2">
    <source>
        <dbReference type="Proteomes" id="UP000032483"/>
    </source>
</evidence>
<gene>
    <name evidence="1" type="ORF">TQ39_19855</name>
</gene>
<protein>
    <submittedName>
        <fullName evidence="1">Uncharacterized protein</fullName>
    </submittedName>
</protein>
<dbReference type="GeneID" id="42858773"/>
<dbReference type="RefSeq" id="WP_009326242.1">
    <property type="nucleotide sequence ID" value="NZ_JAFHCH010000087.1"/>
</dbReference>
<dbReference type="Proteomes" id="UP000032483">
    <property type="component" value="Unassembled WGS sequence"/>
</dbReference>
<accession>A0A0D8ITY1</accession>
<name>A0A0D8ITY1_9FIRM</name>
<evidence type="ECO:0000313" key="1">
    <source>
        <dbReference type="EMBL" id="KJF38137.1"/>
    </source>
</evidence>
<dbReference type="AlphaFoldDB" id="A0A0D8ITY1"/>
<keyword evidence="2" id="KW-1185">Reference proteome</keyword>
<dbReference type="EMBL" id="JXXK01000087">
    <property type="protein sequence ID" value="KJF38137.1"/>
    <property type="molecule type" value="Genomic_DNA"/>
</dbReference>